<dbReference type="AlphaFoldDB" id="A0A2K1JBK4"/>
<gene>
    <name evidence="2" type="ORF">PHYPA_019200</name>
</gene>
<reference evidence="2 4" key="1">
    <citation type="journal article" date="2008" name="Science">
        <title>The Physcomitrella genome reveals evolutionary insights into the conquest of land by plants.</title>
        <authorList>
            <person name="Rensing S."/>
            <person name="Lang D."/>
            <person name="Zimmer A."/>
            <person name="Terry A."/>
            <person name="Salamov A."/>
            <person name="Shapiro H."/>
            <person name="Nishiyama T."/>
            <person name="Perroud P.-F."/>
            <person name="Lindquist E."/>
            <person name="Kamisugi Y."/>
            <person name="Tanahashi T."/>
            <person name="Sakakibara K."/>
            <person name="Fujita T."/>
            <person name="Oishi K."/>
            <person name="Shin-I T."/>
            <person name="Kuroki Y."/>
            <person name="Toyoda A."/>
            <person name="Suzuki Y."/>
            <person name="Hashimoto A."/>
            <person name="Yamaguchi K."/>
            <person name="Sugano A."/>
            <person name="Kohara Y."/>
            <person name="Fujiyama A."/>
            <person name="Anterola A."/>
            <person name="Aoki S."/>
            <person name="Ashton N."/>
            <person name="Barbazuk W.B."/>
            <person name="Barker E."/>
            <person name="Bennetzen J."/>
            <person name="Bezanilla M."/>
            <person name="Blankenship R."/>
            <person name="Cho S.H."/>
            <person name="Dutcher S."/>
            <person name="Estelle M."/>
            <person name="Fawcett J.A."/>
            <person name="Gundlach H."/>
            <person name="Hanada K."/>
            <person name="Heyl A."/>
            <person name="Hicks K.A."/>
            <person name="Hugh J."/>
            <person name="Lohr M."/>
            <person name="Mayer K."/>
            <person name="Melkozernov A."/>
            <person name="Murata T."/>
            <person name="Nelson D."/>
            <person name="Pils B."/>
            <person name="Prigge M."/>
            <person name="Reiss B."/>
            <person name="Renner T."/>
            <person name="Rombauts S."/>
            <person name="Rushton P."/>
            <person name="Sanderfoot A."/>
            <person name="Schween G."/>
            <person name="Shiu S.-H."/>
            <person name="Stueber K."/>
            <person name="Theodoulou F.L."/>
            <person name="Tu H."/>
            <person name="Van de Peer Y."/>
            <person name="Verrier P.J."/>
            <person name="Waters E."/>
            <person name="Wood A."/>
            <person name="Yang L."/>
            <person name="Cove D."/>
            <person name="Cuming A."/>
            <person name="Hasebe M."/>
            <person name="Lucas S."/>
            <person name="Mishler D.B."/>
            <person name="Reski R."/>
            <person name="Grigoriev I."/>
            <person name="Quatrano R.S."/>
            <person name="Boore J.L."/>
        </authorList>
    </citation>
    <scope>NUCLEOTIDE SEQUENCE [LARGE SCALE GENOMIC DNA]</scope>
    <source>
        <strain evidence="3 4">cv. Gransden 2004</strain>
    </source>
</reference>
<reference evidence="3" key="3">
    <citation type="submission" date="2020-12" db="UniProtKB">
        <authorList>
            <consortium name="EnsemblPlants"/>
        </authorList>
    </citation>
    <scope>IDENTIFICATION</scope>
</reference>
<proteinExistence type="predicted"/>
<evidence type="ECO:0000313" key="2">
    <source>
        <dbReference type="EMBL" id="PNR38922.1"/>
    </source>
</evidence>
<sequence>MENKEMFRELLWDLKTCYDVEIDLLSKECPKILEDIIPILFDFSTCEEVKHDGEEFHKRLNCASIDAQFKDHGLVKYLLVRLKDLWLIEGGELDSLEVLSDIKSLELVKKINEGSYGELYESKWFGLSTATKIMDVEFNAMFKKEVGILANTSHPNLIKYYHAAKSSANENGEPSTMNNSRRKVYLVMELMERSLSDIL</sequence>
<organism evidence="2">
    <name type="scientific">Physcomitrium patens</name>
    <name type="common">Spreading-leaved earth moss</name>
    <name type="synonym">Physcomitrella patens</name>
    <dbReference type="NCBI Taxonomy" id="3218"/>
    <lineage>
        <taxon>Eukaryota</taxon>
        <taxon>Viridiplantae</taxon>
        <taxon>Streptophyta</taxon>
        <taxon>Embryophyta</taxon>
        <taxon>Bryophyta</taxon>
        <taxon>Bryophytina</taxon>
        <taxon>Bryopsida</taxon>
        <taxon>Funariidae</taxon>
        <taxon>Funariales</taxon>
        <taxon>Funariaceae</taxon>
        <taxon>Physcomitrium</taxon>
    </lineage>
</organism>
<protein>
    <recommendedName>
        <fullName evidence="1">Protein kinase domain-containing protein</fullName>
    </recommendedName>
</protein>
<dbReference type="EnsemblPlants" id="Pp3c15_2330V3.1">
    <property type="protein sequence ID" value="PAC:32928232.CDS.1"/>
    <property type="gene ID" value="Pp3c15_2330"/>
</dbReference>
<dbReference type="InterPro" id="IPR000719">
    <property type="entry name" value="Prot_kinase_dom"/>
</dbReference>
<dbReference type="InterPro" id="IPR011009">
    <property type="entry name" value="Kinase-like_dom_sf"/>
</dbReference>
<name>A0A2K1JBK4_PHYPA</name>
<evidence type="ECO:0000259" key="1">
    <source>
        <dbReference type="PROSITE" id="PS50011"/>
    </source>
</evidence>
<dbReference type="EMBL" id="ABEU02000015">
    <property type="protein sequence ID" value="PNR38922.1"/>
    <property type="molecule type" value="Genomic_DNA"/>
</dbReference>
<dbReference type="Proteomes" id="UP000006727">
    <property type="component" value="Chromosome 15"/>
</dbReference>
<keyword evidence="4" id="KW-1185">Reference proteome</keyword>
<evidence type="ECO:0000313" key="3">
    <source>
        <dbReference type="EnsemblPlants" id="PAC:32928232.CDS.1"/>
    </source>
</evidence>
<dbReference type="PaxDb" id="3218-PP1S124_58V6.1"/>
<dbReference type="SUPFAM" id="SSF56112">
    <property type="entry name" value="Protein kinase-like (PK-like)"/>
    <property type="match status" value="1"/>
</dbReference>
<dbReference type="GO" id="GO:0004672">
    <property type="term" value="F:protein kinase activity"/>
    <property type="evidence" value="ECO:0007669"/>
    <property type="project" value="InterPro"/>
</dbReference>
<dbReference type="GO" id="GO:0005524">
    <property type="term" value="F:ATP binding"/>
    <property type="evidence" value="ECO:0007669"/>
    <property type="project" value="InterPro"/>
</dbReference>
<accession>A0A2K1JBK4</accession>
<dbReference type="Gramene" id="Pp3c15_2330V3.1">
    <property type="protein sequence ID" value="PAC:32928232.CDS.1"/>
    <property type="gene ID" value="Pp3c15_2330"/>
</dbReference>
<feature type="domain" description="Protein kinase" evidence="1">
    <location>
        <begin position="105"/>
        <end position="199"/>
    </location>
</feature>
<reference evidence="2 4" key="2">
    <citation type="journal article" date="2018" name="Plant J.">
        <title>The Physcomitrella patens chromosome-scale assembly reveals moss genome structure and evolution.</title>
        <authorList>
            <person name="Lang D."/>
            <person name="Ullrich K.K."/>
            <person name="Murat F."/>
            <person name="Fuchs J."/>
            <person name="Jenkins J."/>
            <person name="Haas F.B."/>
            <person name="Piednoel M."/>
            <person name="Gundlach H."/>
            <person name="Van Bel M."/>
            <person name="Meyberg R."/>
            <person name="Vives C."/>
            <person name="Morata J."/>
            <person name="Symeonidi A."/>
            <person name="Hiss M."/>
            <person name="Muchero W."/>
            <person name="Kamisugi Y."/>
            <person name="Saleh O."/>
            <person name="Blanc G."/>
            <person name="Decker E.L."/>
            <person name="van Gessel N."/>
            <person name="Grimwood J."/>
            <person name="Hayes R.D."/>
            <person name="Graham S.W."/>
            <person name="Gunter L.E."/>
            <person name="McDaniel S.F."/>
            <person name="Hoernstein S.N.W."/>
            <person name="Larsson A."/>
            <person name="Li F.W."/>
            <person name="Perroud P.F."/>
            <person name="Phillips J."/>
            <person name="Ranjan P."/>
            <person name="Rokshar D.S."/>
            <person name="Rothfels C.J."/>
            <person name="Schneider L."/>
            <person name="Shu S."/>
            <person name="Stevenson D.W."/>
            <person name="Thummler F."/>
            <person name="Tillich M."/>
            <person name="Villarreal Aguilar J.C."/>
            <person name="Widiez T."/>
            <person name="Wong G.K."/>
            <person name="Wymore A."/>
            <person name="Zhang Y."/>
            <person name="Zimmer A.D."/>
            <person name="Quatrano R.S."/>
            <person name="Mayer K.F.X."/>
            <person name="Goodstein D."/>
            <person name="Casacuberta J.M."/>
            <person name="Vandepoele K."/>
            <person name="Reski R."/>
            <person name="Cuming A.C."/>
            <person name="Tuskan G.A."/>
            <person name="Maumus F."/>
            <person name="Salse J."/>
            <person name="Schmutz J."/>
            <person name="Rensing S.A."/>
        </authorList>
    </citation>
    <scope>NUCLEOTIDE SEQUENCE [LARGE SCALE GENOMIC DNA]</scope>
    <source>
        <strain evidence="3 4">cv. Gransden 2004</strain>
    </source>
</reference>
<dbReference type="InParanoid" id="A0A2K1JBK4"/>
<evidence type="ECO:0000313" key="4">
    <source>
        <dbReference type="Proteomes" id="UP000006727"/>
    </source>
</evidence>
<dbReference type="Gene3D" id="3.30.200.20">
    <property type="entry name" value="Phosphorylase Kinase, domain 1"/>
    <property type="match status" value="1"/>
</dbReference>
<dbReference type="PROSITE" id="PS50011">
    <property type="entry name" value="PROTEIN_KINASE_DOM"/>
    <property type="match status" value="1"/>
</dbReference>